<evidence type="ECO:0000313" key="2">
    <source>
        <dbReference type="Proteomes" id="UP001500390"/>
    </source>
</evidence>
<keyword evidence="2" id="KW-1185">Reference proteome</keyword>
<name>A0ABP8JQN4_9MICO</name>
<gene>
    <name evidence="1" type="ORF">GCM10023153_15270</name>
</gene>
<dbReference type="EMBL" id="BAABFX010000024">
    <property type="protein sequence ID" value="GAA4394310.1"/>
    <property type="molecule type" value="Genomic_DNA"/>
</dbReference>
<evidence type="ECO:0000313" key="1">
    <source>
        <dbReference type="EMBL" id="GAA4394310.1"/>
    </source>
</evidence>
<dbReference type="Proteomes" id="UP001500390">
    <property type="component" value="Unassembled WGS sequence"/>
</dbReference>
<sequence length="121" mass="13599">MSNDLPLNEQLDLVRRTVAQTLAGKIEWKETGEAGTYRSVRPNAVAVLDRIGTGMHARVRLRFSPPGQSAFDTIITQVLTEGEPFREEQDLDGQLELLYARVDARSDRHRTSASLFLDDDD</sequence>
<protein>
    <submittedName>
        <fullName evidence="1">Uncharacterized protein</fullName>
    </submittedName>
</protein>
<comment type="caution">
    <text evidence="1">The sequence shown here is derived from an EMBL/GenBank/DDBJ whole genome shotgun (WGS) entry which is preliminary data.</text>
</comment>
<accession>A0ABP8JQN4</accession>
<organism evidence="1 2">
    <name type="scientific">Ornithinibacter aureus</name>
    <dbReference type="NCBI Taxonomy" id="622664"/>
    <lineage>
        <taxon>Bacteria</taxon>
        <taxon>Bacillati</taxon>
        <taxon>Actinomycetota</taxon>
        <taxon>Actinomycetes</taxon>
        <taxon>Micrococcales</taxon>
        <taxon>Intrasporangiaceae</taxon>
        <taxon>Ornithinibacter</taxon>
    </lineage>
</organism>
<reference evidence="2" key="1">
    <citation type="journal article" date="2019" name="Int. J. Syst. Evol. Microbiol.">
        <title>The Global Catalogue of Microorganisms (GCM) 10K type strain sequencing project: providing services to taxonomists for standard genome sequencing and annotation.</title>
        <authorList>
            <consortium name="The Broad Institute Genomics Platform"/>
            <consortium name="The Broad Institute Genome Sequencing Center for Infectious Disease"/>
            <person name="Wu L."/>
            <person name="Ma J."/>
        </authorList>
    </citation>
    <scope>NUCLEOTIDE SEQUENCE [LARGE SCALE GENOMIC DNA]</scope>
    <source>
        <strain evidence="2">JCM 17738</strain>
    </source>
</reference>
<proteinExistence type="predicted"/>
<dbReference type="RefSeq" id="WP_159903027.1">
    <property type="nucleotide sequence ID" value="NZ_BAABFX010000024.1"/>
</dbReference>